<comment type="caution">
    <text evidence="1">The sequence shown here is derived from an EMBL/GenBank/DDBJ whole genome shotgun (WGS) entry which is preliminary data.</text>
</comment>
<evidence type="ECO:0000313" key="1">
    <source>
        <dbReference type="EMBL" id="OGG29612.1"/>
    </source>
</evidence>
<gene>
    <name evidence="1" type="ORF">A2971_01055</name>
</gene>
<sequence length="93" mass="10332">MEMLFEQDKIANGGKFESVQPGEEYTHVQKVCGSTGCNWTGGIVGKNDYGGLVEASEEWDTHVASTQVVTYNKSGEVASRIWHVCYDQHYNQA</sequence>
<proteinExistence type="predicted"/>
<dbReference type="EMBL" id="MFJW01000019">
    <property type="protein sequence ID" value="OGG29612.1"/>
    <property type="molecule type" value="Genomic_DNA"/>
</dbReference>
<reference evidence="1 2" key="1">
    <citation type="journal article" date="2016" name="Nat. Commun.">
        <title>Thousands of microbial genomes shed light on interconnected biogeochemical processes in an aquifer system.</title>
        <authorList>
            <person name="Anantharaman K."/>
            <person name="Brown C.T."/>
            <person name="Hug L.A."/>
            <person name="Sharon I."/>
            <person name="Castelle C.J."/>
            <person name="Probst A.J."/>
            <person name="Thomas B.C."/>
            <person name="Singh A."/>
            <person name="Wilkins M.J."/>
            <person name="Karaoz U."/>
            <person name="Brodie E.L."/>
            <person name="Williams K.H."/>
            <person name="Hubbard S.S."/>
            <person name="Banfield J.F."/>
        </authorList>
    </citation>
    <scope>NUCLEOTIDE SEQUENCE [LARGE SCALE GENOMIC DNA]</scope>
</reference>
<dbReference type="Proteomes" id="UP000178461">
    <property type="component" value="Unassembled WGS sequence"/>
</dbReference>
<protein>
    <submittedName>
        <fullName evidence="1">Uncharacterized protein</fullName>
    </submittedName>
</protein>
<evidence type="ECO:0000313" key="2">
    <source>
        <dbReference type="Proteomes" id="UP000178461"/>
    </source>
</evidence>
<dbReference type="AlphaFoldDB" id="A0A1F6AYP2"/>
<accession>A0A1F6AYP2</accession>
<organism evidence="1 2">
    <name type="scientific">Candidatus Gottesmanbacteria bacterium RIFCSPLOWO2_01_FULL_46_21</name>
    <dbReference type="NCBI Taxonomy" id="1798393"/>
    <lineage>
        <taxon>Bacteria</taxon>
        <taxon>Candidatus Gottesmaniibacteriota</taxon>
    </lineage>
</organism>
<name>A0A1F6AYP2_9BACT</name>